<dbReference type="InterPro" id="IPR010354">
    <property type="entry name" value="Oleate_hydratase"/>
</dbReference>
<sequence length="583" mass="66738">MRLRAKGSMLGRYPYRDSSKERKTMSSKLSHKAYMIGAGIGNLSAAVYLIRDGKWSGEDITIMGLDMHGANDGESAATFQHQYGHRELGNDAGFINRGGRMLNEETYENLWDVLSAVPSLDNPGKSVTDDILDFDHAHPTHDVARLIDRDGIRNKGENDYKHMQFDNKDRYLLTKLMTMPESDEAKLDDISIEQWFEDTPHFFTTNFWYMWETTFAFKRVSSAMELRRYMNRMILEFSRIQTLAGVTRSPYNQYESIILPMRTFLEGKGVKFVNELKITEFVFKDTPLRDEITVTGLDYENVRTGEKGRIDVAEGDFVFDTNGSITDSSSIGDLDTPIVEDMRYAPSALLWKQATEHFYDLGNPDKFFGDREQSEWTSFTVTTSSHELINEISRITKQLPGNALNTFVDSNVLLSIVVHHQPHYHAQKENEGVFWGYCLFPRKNGDYVKKPFIEMTGREMLEETLGHLEALDENGALAARRQEIMDSVVNSIPSHMPYASALFNRRAVGDRPLVVPKHSKNLAFISQFAELPFDMVFTEQYSVRCAQVAVYKFLGIPEDKLTKMHHYEKDPKVLAKAAVTMFR</sequence>
<gene>
    <name evidence="2" type="ORF">ACFFQ6_31465</name>
</gene>
<dbReference type="GO" id="GO:0050151">
    <property type="term" value="F:oleate hydratase activity"/>
    <property type="evidence" value="ECO:0007669"/>
    <property type="project" value="UniProtKB-EC"/>
</dbReference>
<keyword evidence="2" id="KW-0456">Lyase</keyword>
<name>A0ABV5XP12_9NOCA</name>
<dbReference type="InterPro" id="IPR036188">
    <property type="entry name" value="FAD/NAD-bd_sf"/>
</dbReference>
<dbReference type="Gene3D" id="3.50.50.60">
    <property type="entry name" value="FAD/NAD(P)-binding domain"/>
    <property type="match status" value="2"/>
</dbReference>
<dbReference type="Pfam" id="PF06100">
    <property type="entry name" value="MCRA"/>
    <property type="match status" value="1"/>
</dbReference>
<dbReference type="RefSeq" id="WP_311714101.1">
    <property type="nucleotide sequence ID" value="NZ_JBEUOP010000008.1"/>
</dbReference>
<keyword evidence="3" id="KW-1185">Reference proteome</keyword>
<organism evidence="2 3">
    <name type="scientific">Rhodococcus baikonurensis</name>
    <dbReference type="NCBI Taxonomy" id="172041"/>
    <lineage>
        <taxon>Bacteria</taxon>
        <taxon>Bacillati</taxon>
        <taxon>Actinomycetota</taxon>
        <taxon>Actinomycetes</taxon>
        <taxon>Mycobacteriales</taxon>
        <taxon>Nocardiaceae</taxon>
        <taxon>Rhodococcus</taxon>
        <taxon>Rhodococcus erythropolis group</taxon>
    </lineage>
</organism>
<comment type="caution">
    <text evidence="2">The sequence shown here is derived from an EMBL/GenBank/DDBJ whole genome shotgun (WGS) entry which is preliminary data.</text>
</comment>
<feature type="compositionally biased region" description="Basic and acidic residues" evidence="1">
    <location>
        <begin position="14"/>
        <end position="24"/>
    </location>
</feature>
<accession>A0ABV5XP12</accession>
<proteinExistence type="predicted"/>
<dbReference type="PANTHER" id="PTHR37417">
    <property type="entry name" value="67 KDA MYOSIN-CROSS-REACTIVE ANTIGEN FAMILY PROTEIN (AFU_ORTHOLOGUE AFUA_5G09970)"/>
    <property type="match status" value="1"/>
</dbReference>
<dbReference type="EC" id="4.2.1.53" evidence="2"/>
<reference evidence="2 3" key="1">
    <citation type="submission" date="2024-09" db="EMBL/GenBank/DDBJ databases">
        <authorList>
            <person name="Sun Q."/>
            <person name="Mori K."/>
        </authorList>
    </citation>
    <scope>NUCLEOTIDE SEQUENCE [LARGE SCALE GENOMIC DNA]</scope>
    <source>
        <strain evidence="2 3">JCM 11411</strain>
    </source>
</reference>
<protein>
    <submittedName>
        <fullName evidence="2">Oleate hydratase</fullName>
        <ecNumber evidence="2">4.2.1.53</ecNumber>
    </submittedName>
</protein>
<dbReference type="SUPFAM" id="SSF51905">
    <property type="entry name" value="FAD/NAD(P)-binding domain"/>
    <property type="match status" value="1"/>
</dbReference>
<feature type="region of interest" description="Disordered" evidence="1">
    <location>
        <begin position="1"/>
        <end position="24"/>
    </location>
</feature>
<evidence type="ECO:0000313" key="3">
    <source>
        <dbReference type="Proteomes" id="UP001589587"/>
    </source>
</evidence>
<evidence type="ECO:0000313" key="2">
    <source>
        <dbReference type="EMBL" id="MFB9784226.1"/>
    </source>
</evidence>
<evidence type="ECO:0000256" key="1">
    <source>
        <dbReference type="SAM" id="MobiDB-lite"/>
    </source>
</evidence>
<dbReference type="Proteomes" id="UP001589587">
    <property type="component" value="Unassembled WGS sequence"/>
</dbReference>
<dbReference type="NCBIfam" id="NF010584">
    <property type="entry name" value="PRK13977.1"/>
    <property type="match status" value="1"/>
</dbReference>
<dbReference type="EMBL" id="JBHMAS010000085">
    <property type="protein sequence ID" value="MFB9784226.1"/>
    <property type="molecule type" value="Genomic_DNA"/>
</dbReference>
<dbReference type="PANTHER" id="PTHR37417:SF2">
    <property type="entry name" value="67 KDA MYOSIN-CROSS-REACTIVE ANTIGEN FAMILY PROTEIN (AFU_ORTHOLOGUE AFUA_5G09970)"/>
    <property type="match status" value="1"/>
</dbReference>
<dbReference type="Gene3D" id="3.30.9.80">
    <property type="match status" value="1"/>
</dbReference>